<dbReference type="AlphaFoldDB" id="A0A2M6WAC2"/>
<accession>A0A2M6WAC2</accession>
<dbReference type="GO" id="GO:0006412">
    <property type="term" value="P:translation"/>
    <property type="evidence" value="ECO:0007669"/>
    <property type="project" value="UniProtKB-UniRule"/>
</dbReference>
<dbReference type="PANTHER" id="PTHR10458">
    <property type="entry name" value="PEPTIDE DEFORMYLASE"/>
    <property type="match status" value="1"/>
</dbReference>
<keyword evidence="2" id="KW-0408">Iron</keyword>
<feature type="binding site" evidence="2">
    <location>
        <position position="143"/>
    </location>
    <ligand>
        <name>Fe cation</name>
        <dbReference type="ChEBI" id="CHEBI:24875"/>
    </ligand>
</feature>
<evidence type="ECO:0000256" key="2">
    <source>
        <dbReference type="HAMAP-Rule" id="MF_00163"/>
    </source>
</evidence>
<evidence type="ECO:0000313" key="4">
    <source>
        <dbReference type="Proteomes" id="UP000231464"/>
    </source>
</evidence>
<dbReference type="GO" id="GO:0046872">
    <property type="term" value="F:metal ion binding"/>
    <property type="evidence" value="ECO:0007669"/>
    <property type="project" value="UniProtKB-KW"/>
</dbReference>
<comment type="cofactor">
    <cofactor evidence="2">
        <name>Fe(2+)</name>
        <dbReference type="ChEBI" id="CHEBI:29033"/>
    </cofactor>
    <text evidence="2">Binds 1 Fe(2+) ion.</text>
</comment>
<dbReference type="Gene3D" id="3.90.45.10">
    <property type="entry name" value="Peptide deformylase"/>
    <property type="match status" value="1"/>
</dbReference>
<keyword evidence="2" id="KW-0648">Protein biosynthesis</keyword>
<keyword evidence="2" id="KW-0378">Hydrolase</keyword>
<dbReference type="Proteomes" id="UP000231464">
    <property type="component" value="Unassembled WGS sequence"/>
</dbReference>
<dbReference type="EMBL" id="PFBP01000037">
    <property type="protein sequence ID" value="PIT89750.1"/>
    <property type="molecule type" value="Genomic_DNA"/>
</dbReference>
<feature type="active site" evidence="2">
    <location>
        <position position="144"/>
    </location>
</feature>
<dbReference type="InterPro" id="IPR036821">
    <property type="entry name" value="Peptide_deformylase_sf"/>
</dbReference>
<comment type="function">
    <text evidence="2">Removes the formyl group from the N-terminal Met of newly synthesized proteins. Requires at least a dipeptide for an efficient rate of reaction. N-terminal L-methionine is a prerequisite for activity but the enzyme has broad specificity at other positions.</text>
</comment>
<name>A0A2M6WAC2_9BACT</name>
<dbReference type="HAMAP" id="MF_00163">
    <property type="entry name" value="Pep_deformylase"/>
    <property type="match status" value="1"/>
</dbReference>
<dbReference type="GO" id="GO:0042586">
    <property type="term" value="F:peptide deformylase activity"/>
    <property type="evidence" value="ECO:0007669"/>
    <property type="project" value="UniProtKB-UniRule"/>
</dbReference>
<dbReference type="CDD" id="cd00487">
    <property type="entry name" value="Pep_deformylase"/>
    <property type="match status" value="1"/>
</dbReference>
<dbReference type="Pfam" id="PF01327">
    <property type="entry name" value="Pep_deformylase"/>
    <property type="match status" value="1"/>
</dbReference>
<dbReference type="InterPro" id="IPR023635">
    <property type="entry name" value="Peptide_deformylase"/>
</dbReference>
<dbReference type="PIRSF" id="PIRSF004749">
    <property type="entry name" value="Pep_def"/>
    <property type="match status" value="1"/>
</dbReference>
<gene>
    <name evidence="2 3" type="primary">def</name>
    <name evidence="3" type="ORF">COU23_02240</name>
</gene>
<dbReference type="SUPFAM" id="SSF56420">
    <property type="entry name" value="Peptide deformylase"/>
    <property type="match status" value="1"/>
</dbReference>
<organism evidence="3 4">
    <name type="scientific">Candidatus Kuenenbacteria bacterium CG10_big_fil_rev_8_21_14_0_10_36_11</name>
    <dbReference type="NCBI Taxonomy" id="1974618"/>
    <lineage>
        <taxon>Bacteria</taxon>
        <taxon>Candidatus Kueneniibacteriota</taxon>
    </lineage>
</organism>
<feature type="binding site" evidence="2">
    <location>
        <position position="99"/>
    </location>
    <ligand>
        <name>Fe cation</name>
        <dbReference type="ChEBI" id="CHEBI:24875"/>
    </ligand>
</feature>
<evidence type="ECO:0000256" key="1">
    <source>
        <dbReference type="ARBA" id="ARBA00010759"/>
    </source>
</evidence>
<dbReference type="PRINTS" id="PR01576">
    <property type="entry name" value="PDEFORMYLASE"/>
</dbReference>
<evidence type="ECO:0000313" key="3">
    <source>
        <dbReference type="EMBL" id="PIT89750.1"/>
    </source>
</evidence>
<reference evidence="4" key="1">
    <citation type="submission" date="2017-09" db="EMBL/GenBank/DDBJ databases">
        <title>Depth-based differentiation of microbial function through sediment-hosted aquifers and enrichment of novel symbionts in the deep terrestrial subsurface.</title>
        <authorList>
            <person name="Probst A.J."/>
            <person name="Ladd B."/>
            <person name="Jarett J.K."/>
            <person name="Geller-Mcgrath D.E."/>
            <person name="Sieber C.M.K."/>
            <person name="Emerson J.B."/>
            <person name="Anantharaman K."/>
            <person name="Thomas B.C."/>
            <person name="Malmstrom R."/>
            <person name="Stieglmeier M."/>
            <person name="Klingl A."/>
            <person name="Woyke T."/>
            <person name="Ryan C.M."/>
            <person name="Banfield J.F."/>
        </authorList>
    </citation>
    <scope>NUCLEOTIDE SEQUENCE [LARGE SCALE GENOMIC DNA]</scope>
</reference>
<sequence length="176" mass="20257">MIIKEIIQIGNPILNRKSKFVAKIHSEDAQRVIKNLTDSMRFHNLIGIAASQIGEKFRIFVTEVRKTKYRNLKKDQLRIYINPKIIWSSKKQVVICEGCGSVAYAKLFAPVKRPEKIIIEAFDENGNKFKLKAGGMLGRVIQHEYDHLDGVEFTEKITDMRKTMSLGEYKKMASIK</sequence>
<proteinExistence type="inferred from homology"/>
<dbReference type="EC" id="3.5.1.88" evidence="2"/>
<keyword evidence="2" id="KW-0479">Metal-binding</keyword>
<feature type="binding site" evidence="2">
    <location>
        <position position="147"/>
    </location>
    <ligand>
        <name>Fe cation</name>
        <dbReference type="ChEBI" id="CHEBI:24875"/>
    </ligand>
</feature>
<comment type="catalytic activity">
    <reaction evidence="2">
        <text>N-terminal N-formyl-L-methionyl-[peptide] + H2O = N-terminal L-methionyl-[peptide] + formate</text>
        <dbReference type="Rhea" id="RHEA:24420"/>
        <dbReference type="Rhea" id="RHEA-COMP:10639"/>
        <dbReference type="Rhea" id="RHEA-COMP:10640"/>
        <dbReference type="ChEBI" id="CHEBI:15377"/>
        <dbReference type="ChEBI" id="CHEBI:15740"/>
        <dbReference type="ChEBI" id="CHEBI:49298"/>
        <dbReference type="ChEBI" id="CHEBI:64731"/>
        <dbReference type="EC" id="3.5.1.88"/>
    </reaction>
</comment>
<comment type="caution">
    <text evidence="3">The sequence shown here is derived from an EMBL/GenBank/DDBJ whole genome shotgun (WGS) entry which is preliminary data.</text>
</comment>
<dbReference type="PANTHER" id="PTHR10458:SF22">
    <property type="entry name" value="PEPTIDE DEFORMYLASE"/>
    <property type="match status" value="1"/>
</dbReference>
<dbReference type="NCBIfam" id="TIGR00079">
    <property type="entry name" value="pept_deformyl"/>
    <property type="match status" value="1"/>
</dbReference>
<protein>
    <recommendedName>
        <fullName evidence="2">Peptide deformylase</fullName>
        <shortName evidence="2">PDF</shortName>
        <ecNumber evidence="2">3.5.1.88</ecNumber>
    </recommendedName>
    <alternativeName>
        <fullName evidence="2">Polypeptide deformylase</fullName>
    </alternativeName>
</protein>
<comment type="similarity">
    <text evidence="1 2">Belongs to the polypeptide deformylase family.</text>
</comment>